<dbReference type="InterPro" id="IPR020904">
    <property type="entry name" value="Sc_DH/Rdtase_CS"/>
</dbReference>
<dbReference type="InterPro" id="IPR002347">
    <property type="entry name" value="SDR_fam"/>
</dbReference>
<dbReference type="EMBL" id="CTEE01000001">
    <property type="protein sequence ID" value="CQD19052.1"/>
    <property type="molecule type" value="Genomic_DNA"/>
</dbReference>
<dbReference type="PANTHER" id="PTHR42760">
    <property type="entry name" value="SHORT-CHAIN DEHYDROGENASES/REDUCTASES FAMILY MEMBER"/>
    <property type="match status" value="1"/>
</dbReference>
<evidence type="ECO:0000256" key="2">
    <source>
        <dbReference type="ARBA" id="ARBA00023002"/>
    </source>
</evidence>
<sequence>MKWECSIVEAMALDPTSVLLTDRVAVVTGGGAGIGRGIAAGLKAFGARVAIWERNPDTCASAAEQIGALGIPVDVRDSAAVDAALEQTSGQLGTVTILVNNAGGVFWSGILETTENGWDALYKSNLRHVYLCTQRVARILVEQKLPGSIISVTSIEGVRAAPGYATYAAAKAGVINYTKTAALELAPHGIRVNALAPDITLTEGIKAIAPPGSEQRFGLTVPMGRAGHVDEMAGAAVFLASEMSSYITGQTIHVDGGTQAASGWYHHPETGVYALGPTTQ</sequence>
<dbReference type="SUPFAM" id="SSF51735">
    <property type="entry name" value="NAD(P)-binding Rossmann-fold domains"/>
    <property type="match status" value="1"/>
</dbReference>
<dbReference type="STRING" id="141349.BN1232_04431"/>
<dbReference type="InterPro" id="IPR036291">
    <property type="entry name" value="NAD(P)-bd_dom_sf"/>
</dbReference>
<keyword evidence="2" id="KW-0560">Oxidoreductase</keyword>
<dbReference type="PRINTS" id="PR00080">
    <property type="entry name" value="SDRFAMILY"/>
</dbReference>
<dbReference type="PROSITE" id="PS00061">
    <property type="entry name" value="ADH_SHORT"/>
    <property type="match status" value="1"/>
</dbReference>
<reference evidence="3 4" key="1">
    <citation type="submission" date="2015-03" db="EMBL/GenBank/DDBJ databases">
        <authorList>
            <person name="Urmite Genomes"/>
        </authorList>
    </citation>
    <scope>NUCLEOTIDE SEQUENCE [LARGE SCALE GENOMIC DNA]</scope>
    <source>
        <strain evidence="3 4">CSUR P1491</strain>
    </source>
</reference>
<accession>A0A0E4H0S4</accession>
<dbReference type="GO" id="GO:0030497">
    <property type="term" value="P:fatty acid elongation"/>
    <property type="evidence" value="ECO:0007669"/>
    <property type="project" value="TreeGrafter"/>
</dbReference>
<evidence type="ECO:0000313" key="4">
    <source>
        <dbReference type="Proteomes" id="UP000199251"/>
    </source>
</evidence>
<evidence type="ECO:0000313" key="3">
    <source>
        <dbReference type="EMBL" id="CQD19052.1"/>
    </source>
</evidence>
<name>A0A0E4H0S4_MYCLN</name>
<proteinExistence type="inferred from homology"/>
<dbReference type="GO" id="GO:0016616">
    <property type="term" value="F:oxidoreductase activity, acting on the CH-OH group of donors, NAD or NADP as acceptor"/>
    <property type="evidence" value="ECO:0007669"/>
    <property type="project" value="TreeGrafter"/>
</dbReference>
<dbReference type="PANTHER" id="PTHR42760:SF40">
    <property type="entry name" value="3-OXOACYL-[ACYL-CARRIER-PROTEIN] REDUCTASE, CHLOROPLASTIC"/>
    <property type="match status" value="1"/>
</dbReference>
<evidence type="ECO:0000256" key="1">
    <source>
        <dbReference type="ARBA" id="ARBA00006484"/>
    </source>
</evidence>
<gene>
    <name evidence="3" type="ORF">BN1232_04431</name>
</gene>
<dbReference type="PRINTS" id="PR00081">
    <property type="entry name" value="GDHRDH"/>
</dbReference>
<dbReference type="Pfam" id="PF13561">
    <property type="entry name" value="adh_short_C2"/>
    <property type="match status" value="1"/>
</dbReference>
<organism evidence="3 4">
    <name type="scientific">Mycobacterium lentiflavum</name>
    <dbReference type="NCBI Taxonomy" id="141349"/>
    <lineage>
        <taxon>Bacteria</taxon>
        <taxon>Bacillati</taxon>
        <taxon>Actinomycetota</taxon>
        <taxon>Actinomycetes</taxon>
        <taxon>Mycobacteriales</taxon>
        <taxon>Mycobacteriaceae</taxon>
        <taxon>Mycobacterium</taxon>
        <taxon>Mycobacterium simiae complex</taxon>
    </lineage>
</organism>
<dbReference type="FunFam" id="3.40.50.720:FF:000084">
    <property type="entry name" value="Short-chain dehydrogenase reductase"/>
    <property type="match status" value="1"/>
</dbReference>
<comment type="similarity">
    <text evidence="1">Belongs to the short-chain dehydrogenases/reductases (SDR) family.</text>
</comment>
<dbReference type="AlphaFoldDB" id="A0A0E4H0S4"/>
<dbReference type="Proteomes" id="UP000199251">
    <property type="component" value="Unassembled WGS sequence"/>
</dbReference>
<protein>
    <submittedName>
        <fullName evidence="3">Short-chain dehydrogenase/reductase SDR</fullName>
    </submittedName>
</protein>
<dbReference type="Gene3D" id="3.40.50.720">
    <property type="entry name" value="NAD(P)-binding Rossmann-like Domain"/>
    <property type="match status" value="1"/>
</dbReference>